<evidence type="ECO:0000256" key="2">
    <source>
        <dbReference type="ARBA" id="ARBA00022512"/>
    </source>
</evidence>
<keyword evidence="7" id="KW-0812">Transmembrane</keyword>
<keyword evidence="10" id="KW-1185">Reference proteome</keyword>
<evidence type="ECO:0000256" key="4">
    <source>
        <dbReference type="ARBA" id="ARBA00022729"/>
    </source>
</evidence>
<gene>
    <name evidence="9" type="ORF">GCM10009544_00690</name>
</gene>
<keyword evidence="6" id="KW-0034">Amyloid</keyword>
<comment type="caution">
    <text evidence="9">The sequence shown here is derived from an EMBL/GenBank/DDBJ whole genome shotgun (WGS) entry which is preliminary data.</text>
</comment>
<protein>
    <recommendedName>
        <fullName evidence="8">Chaplin domain-containing protein</fullName>
    </recommendedName>
</protein>
<organism evidence="9 10">
    <name type="scientific">Streptomyces stramineus</name>
    <dbReference type="NCBI Taxonomy" id="173861"/>
    <lineage>
        <taxon>Bacteria</taxon>
        <taxon>Bacillati</taxon>
        <taxon>Actinomycetota</taxon>
        <taxon>Actinomycetes</taxon>
        <taxon>Kitasatosporales</taxon>
        <taxon>Streptomycetaceae</taxon>
        <taxon>Streptomyces</taxon>
    </lineage>
</organism>
<evidence type="ECO:0000256" key="1">
    <source>
        <dbReference type="ARBA" id="ARBA00004191"/>
    </source>
</evidence>
<dbReference type="InterPro" id="IPR005528">
    <property type="entry name" value="ChpA-H"/>
</dbReference>
<accession>A0ABN0ZBY0</accession>
<keyword evidence="5" id="KW-0130">Cell adhesion</keyword>
<evidence type="ECO:0000256" key="3">
    <source>
        <dbReference type="ARBA" id="ARBA00022525"/>
    </source>
</evidence>
<evidence type="ECO:0000256" key="5">
    <source>
        <dbReference type="ARBA" id="ARBA00022889"/>
    </source>
</evidence>
<keyword evidence="4" id="KW-0732">Signal</keyword>
<evidence type="ECO:0000313" key="10">
    <source>
        <dbReference type="Proteomes" id="UP001499895"/>
    </source>
</evidence>
<feature type="transmembrane region" description="Helical" evidence="7">
    <location>
        <begin position="24"/>
        <end position="47"/>
    </location>
</feature>
<dbReference type="Proteomes" id="UP001499895">
    <property type="component" value="Unassembled WGS sequence"/>
</dbReference>
<evidence type="ECO:0000313" key="9">
    <source>
        <dbReference type="EMBL" id="GAA0441885.1"/>
    </source>
</evidence>
<feature type="domain" description="Chaplin" evidence="8">
    <location>
        <begin position="43"/>
        <end position="98"/>
    </location>
</feature>
<name>A0ABN0ZBY0_9ACTN</name>
<reference evidence="9 10" key="1">
    <citation type="journal article" date="2019" name="Int. J. Syst. Evol. Microbiol.">
        <title>The Global Catalogue of Microorganisms (GCM) 10K type strain sequencing project: providing services to taxonomists for standard genome sequencing and annotation.</title>
        <authorList>
            <consortium name="The Broad Institute Genomics Platform"/>
            <consortium name="The Broad Institute Genome Sequencing Center for Infectious Disease"/>
            <person name="Wu L."/>
            <person name="Ma J."/>
        </authorList>
    </citation>
    <scope>NUCLEOTIDE SEQUENCE [LARGE SCALE GENOMIC DNA]</scope>
    <source>
        <strain evidence="9 10">JCM 10649</strain>
    </source>
</reference>
<keyword evidence="7" id="KW-0472">Membrane</keyword>
<proteinExistence type="predicted"/>
<keyword evidence="2" id="KW-0134">Cell wall</keyword>
<keyword evidence="7" id="KW-1133">Transmembrane helix</keyword>
<comment type="subcellular location">
    <subcellularLocation>
        <location evidence="1">Secreted</location>
        <location evidence="1">Cell wall</location>
    </subcellularLocation>
</comment>
<keyword evidence="3" id="KW-0964">Secreted</keyword>
<sequence length="100" mass="10010">MSSGQRRGRQPGTLGWNAPVAEEAFVAGLTMCAGVAIVVVLLGTAAADGGAQGVFARSPGAVSANVLQVPLDIPMNRCGRSFNIIVSLLNPASGTTCVIG</sequence>
<evidence type="ECO:0000259" key="8">
    <source>
        <dbReference type="Pfam" id="PF03777"/>
    </source>
</evidence>
<dbReference type="EMBL" id="BAAAHB010000001">
    <property type="protein sequence ID" value="GAA0441885.1"/>
    <property type="molecule type" value="Genomic_DNA"/>
</dbReference>
<dbReference type="Pfam" id="PF03777">
    <property type="entry name" value="ChpA-C"/>
    <property type="match status" value="1"/>
</dbReference>
<evidence type="ECO:0000256" key="6">
    <source>
        <dbReference type="ARBA" id="ARBA00023087"/>
    </source>
</evidence>
<evidence type="ECO:0000256" key="7">
    <source>
        <dbReference type="SAM" id="Phobius"/>
    </source>
</evidence>